<evidence type="ECO:0000313" key="1">
    <source>
        <dbReference type="EMBL" id="QDV83150.1"/>
    </source>
</evidence>
<dbReference type="PANTHER" id="PTHR39186">
    <property type="entry name" value="DUF2071 FAMILY PROTEIN"/>
    <property type="match status" value="1"/>
</dbReference>
<name>A0ABX5XP52_9BACT</name>
<organism evidence="1 2">
    <name type="scientific">Stieleria magnilauensis</name>
    <dbReference type="NCBI Taxonomy" id="2527963"/>
    <lineage>
        <taxon>Bacteria</taxon>
        <taxon>Pseudomonadati</taxon>
        <taxon>Planctomycetota</taxon>
        <taxon>Planctomycetia</taxon>
        <taxon>Pirellulales</taxon>
        <taxon>Pirellulaceae</taxon>
        <taxon>Stieleria</taxon>
    </lineage>
</organism>
<dbReference type="Pfam" id="PF09844">
    <property type="entry name" value="DUF2071"/>
    <property type="match status" value="1"/>
</dbReference>
<proteinExistence type="predicted"/>
<dbReference type="InterPro" id="IPR018644">
    <property type="entry name" value="DUF2071"/>
</dbReference>
<reference evidence="1 2" key="1">
    <citation type="submission" date="2019-02" db="EMBL/GenBank/DDBJ databases">
        <title>Deep-cultivation of Planctomycetes and their phenomic and genomic characterization uncovers novel biology.</title>
        <authorList>
            <person name="Wiegand S."/>
            <person name="Jogler M."/>
            <person name="Boedeker C."/>
            <person name="Pinto D."/>
            <person name="Vollmers J."/>
            <person name="Rivas-Marin E."/>
            <person name="Kohn T."/>
            <person name="Peeters S.H."/>
            <person name="Heuer A."/>
            <person name="Rast P."/>
            <person name="Oberbeckmann S."/>
            <person name="Bunk B."/>
            <person name="Jeske O."/>
            <person name="Meyerdierks A."/>
            <person name="Storesund J.E."/>
            <person name="Kallscheuer N."/>
            <person name="Luecker S."/>
            <person name="Lage O.M."/>
            <person name="Pohl T."/>
            <person name="Merkel B.J."/>
            <person name="Hornburger P."/>
            <person name="Mueller R.-W."/>
            <person name="Bruemmer F."/>
            <person name="Labrenz M."/>
            <person name="Spormann A.M."/>
            <person name="Op den Camp H."/>
            <person name="Overmann J."/>
            <person name="Amann R."/>
            <person name="Jetten M.S.M."/>
            <person name="Mascher T."/>
            <person name="Medema M.H."/>
            <person name="Devos D.P."/>
            <person name="Kaster A.-K."/>
            <person name="Ovreas L."/>
            <person name="Rohde M."/>
            <person name="Galperin M.Y."/>
            <person name="Jogler C."/>
        </authorList>
    </citation>
    <scope>NUCLEOTIDE SEQUENCE [LARGE SCALE GENOMIC DNA]</scope>
    <source>
        <strain evidence="1 2">TBK1r</strain>
    </source>
</reference>
<protein>
    <recommendedName>
        <fullName evidence="3">DUF2071 domain-containing protein</fullName>
    </recommendedName>
</protein>
<sequence length="242" mass="27593">MIDRMTPSRRPGGANAGTQRWESLLFCHWEIDPETLRPHVPAAMDLDTFQGRAYVGIVPFKMRDIRPSWLPRRLAFNFLETNVRTYVTHNDRPGVYFFSLDASSRLAVIAARIGWALPYYYARMSVDDSDDTSRYQSVRRGGAAEHRVSFRVAEQLGPSAPESLEHFLFERYLLFVEKKGRVFCGQVHHEPYDVWTAEVTEMADQLITAAGLPELGQRPALAHYSPGVDVEVFAIRDTGVMR</sequence>
<dbReference type="InterPro" id="IPR023375">
    <property type="entry name" value="ADC_dom_sf"/>
</dbReference>
<dbReference type="PANTHER" id="PTHR39186:SF1">
    <property type="entry name" value="DUF2071 DOMAIN-CONTAINING PROTEIN"/>
    <property type="match status" value="1"/>
</dbReference>
<dbReference type="Gene3D" id="2.40.400.10">
    <property type="entry name" value="Acetoacetate decarboxylase-like"/>
    <property type="match status" value="1"/>
</dbReference>
<evidence type="ECO:0000313" key="2">
    <source>
        <dbReference type="Proteomes" id="UP000318081"/>
    </source>
</evidence>
<gene>
    <name evidence="1" type="ORF">TBK1r_20850</name>
</gene>
<dbReference type="SUPFAM" id="SSF160104">
    <property type="entry name" value="Acetoacetate decarboxylase-like"/>
    <property type="match status" value="1"/>
</dbReference>
<keyword evidence="2" id="KW-1185">Reference proteome</keyword>
<dbReference type="Proteomes" id="UP000318081">
    <property type="component" value="Chromosome"/>
</dbReference>
<accession>A0ABX5XP52</accession>
<evidence type="ECO:0008006" key="3">
    <source>
        <dbReference type="Google" id="ProtNLM"/>
    </source>
</evidence>
<dbReference type="EMBL" id="CP036432">
    <property type="protein sequence ID" value="QDV83150.1"/>
    <property type="molecule type" value="Genomic_DNA"/>
</dbReference>